<organism evidence="4 5">
    <name type="scientific">Leucocoprinus birnbaumii</name>
    <dbReference type="NCBI Taxonomy" id="56174"/>
    <lineage>
        <taxon>Eukaryota</taxon>
        <taxon>Fungi</taxon>
        <taxon>Dikarya</taxon>
        <taxon>Basidiomycota</taxon>
        <taxon>Agaricomycotina</taxon>
        <taxon>Agaricomycetes</taxon>
        <taxon>Agaricomycetidae</taxon>
        <taxon>Agaricales</taxon>
        <taxon>Agaricineae</taxon>
        <taxon>Agaricaceae</taxon>
        <taxon>Leucocoprinus</taxon>
    </lineage>
</organism>
<feature type="active site" description="Nucleophile" evidence="2">
    <location>
        <position position="128"/>
    </location>
</feature>
<protein>
    <recommendedName>
        <fullName evidence="3">AB hydrolase-1 domain-containing protein</fullName>
    </recommendedName>
</protein>
<dbReference type="SUPFAM" id="SSF53474">
    <property type="entry name" value="alpha/beta-Hydrolases"/>
    <property type="match status" value="1"/>
</dbReference>
<sequence length="341" mass="38445">MAFFEFSAVKTRYYHHGRLHVEGGVLPDAITAYRTYGEPKNPCIVFPTCYGGRLDSQASFVGPNKIIDPEKYFVVTFALFSNGELSLKYTPYNGPYFPKVSYEDNIRAQHKVLEHLGIQKVHLVIGFSMGGQQAYYWAVMYPDVVERFVSLSTVSLACASEPLHLHSFIDGPRSALLASVDYQEGHYTSPPQRGIRALARAYCPWAYGQTFFREKKYLMNGQFPDLNSFMREHWEAGMLLWDANDLVTLFHTWEMGDVSKMCDHGGLAKCLAGITAKGLIMPCKTDLYFTPEDSEYEVACMPNTAKLAVIPSVWGHIAGNGSNPDDFEFMKAEIQKFLEEA</sequence>
<evidence type="ECO:0000256" key="2">
    <source>
        <dbReference type="PIRSR" id="PIRSR000443-1"/>
    </source>
</evidence>
<feature type="active site" evidence="2">
    <location>
        <position position="316"/>
    </location>
</feature>
<dbReference type="GO" id="GO:0016747">
    <property type="term" value="F:acyltransferase activity, transferring groups other than amino-acyl groups"/>
    <property type="evidence" value="ECO:0007669"/>
    <property type="project" value="InterPro"/>
</dbReference>
<evidence type="ECO:0000313" key="4">
    <source>
        <dbReference type="EMBL" id="KAJ3571042.1"/>
    </source>
</evidence>
<dbReference type="EMBL" id="JANIEX010000205">
    <property type="protein sequence ID" value="KAJ3571042.1"/>
    <property type="molecule type" value="Genomic_DNA"/>
</dbReference>
<proteinExistence type="inferred from homology"/>
<name>A0AAD5YXJ3_9AGAR</name>
<accession>A0AAD5YXJ3</accession>
<reference evidence="4" key="1">
    <citation type="submission" date="2022-07" db="EMBL/GenBank/DDBJ databases">
        <title>Genome Sequence of Leucocoprinus birnbaumii.</title>
        <authorList>
            <person name="Buettner E."/>
        </authorList>
    </citation>
    <scope>NUCLEOTIDE SEQUENCE</scope>
    <source>
        <strain evidence="4">VT141</strain>
    </source>
</reference>
<dbReference type="PIRSF" id="PIRSF000443">
    <property type="entry name" value="Homoser_Ac_trans"/>
    <property type="match status" value="1"/>
</dbReference>
<dbReference type="InterPro" id="IPR008220">
    <property type="entry name" value="HAT_MetX-like"/>
</dbReference>
<comment type="caution">
    <text evidence="4">The sequence shown here is derived from an EMBL/GenBank/DDBJ whole genome shotgun (WGS) entry which is preliminary data.</text>
</comment>
<dbReference type="InterPro" id="IPR029058">
    <property type="entry name" value="AB_hydrolase_fold"/>
</dbReference>
<dbReference type="AlphaFoldDB" id="A0AAD5YXJ3"/>
<feature type="active site" evidence="2">
    <location>
        <position position="286"/>
    </location>
</feature>
<keyword evidence="5" id="KW-1185">Reference proteome</keyword>
<gene>
    <name evidence="4" type="ORF">NP233_g4010</name>
</gene>
<dbReference type="Gene3D" id="3.40.50.1820">
    <property type="entry name" value="alpha/beta hydrolase"/>
    <property type="match status" value="1"/>
</dbReference>
<feature type="domain" description="AB hydrolase-1" evidence="3">
    <location>
        <begin position="107"/>
        <end position="160"/>
    </location>
</feature>
<evidence type="ECO:0000256" key="1">
    <source>
        <dbReference type="ARBA" id="ARBA00006886"/>
    </source>
</evidence>
<evidence type="ECO:0000259" key="3">
    <source>
        <dbReference type="Pfam" id="PF00561"/>
    </source>
</evidence>
<comment type="similarity">
    <text evidence="1">Belongs to the AB hydrolase superfamily. MetX family.</text>
</comment>
<dbReference type="Pfam" id="PF00561">
    <property type="entry name" value="Abhydrolase_1"/>
    <property type="match status" value="1"/>
</dbReference>
<dbReference type="Proteomes" id="UP001213000">
    <property type="component" value="Unassembled WGS sequence"/>
</dbReference>
<dbReference type="InterPro" id="IPR000073">
    <property type="entry name" value="AB_hydrolase_1"/>
</dbReference>
<dbReference type="PANTHER" id="PTHR32268:SF15">
    <property type="entry name" value="HOMOSERINE ACETYLTRANSFERASE FAMILY PROTEIN (AFU_ORTHOLOGUE AFUA_1G15350)"/>
    <property type="match status" value="1"/>
</dbReference>
<dbReference type="PANTHER" id="PTHR32268">
    <property type="entry name" value="HOMOSERINE O-ACETYLTRANSFERASE"/>
    <property type="match status" value="1"/>
</dbReference>
<evidence type="ECO:0000313" key="5">
    <source>
        <dbReference type="Proteomes" id="UP001213000"/>
    </source>
</evidence>